<keyword evidence="4" id="KW-1185">Reference proteome</keyword>
<dbReference type="SUPFAM" id="SSF82199">
    <property type="entry name" value="SET domain"/>
    <property type="match status" value="1"/>
</dbReference>
<dbReference type="CDD" id="cd20071">
    <property type="entry name" value="SET_SMYD"/>
    <property type="match status" value="1"/>
</dbReference>
<accession>A0A2T3AQI9</accession>
<feature type="region of interest" description="Disordered" evidence="1">
    <location>
        <begin position="1"/>
        <end position="69"/>
    </location>
</feature>
<evidence type="ECO:0000313" key="4">
    <source>
        <dbReference type="Proteomes" id="UP000241818"/>
    </source>
</evidence>
<feature type="domain" description="SET" evidence="2">
    <location>
        <begin position="79"/>
        <end position="220"/>
    </location>
</feature>
<dbReference type="PANTHER" id="PTHR47332">
    <property type="entry name" value="SET DOMAIN-CONTAINING PROTEIN 5"/>
    <property type="match status" value="1"/>
</dbReference>
<dbReference type="RefSeq" id="XP_024716926.1">
    <property type="nucleotide sequence ID" value="XM_024866022.1"/>
</dbReference>
<gene>
    <name evidence="3" type="ORF">M430DRAFT_31252</name>
</gene>
<dbReference type="Pfam" id="PF00856">
    <property type="entry name" value="SET"/>
    <property type="match status" value="1"/>
</dbReference>
<dbReference type="GeneID" id="36574103"/>
<dbReference type="Gene3D" id="2.170.270.10">
    <property type="entry name" value="SET domain"/>
    <property type="match status" value="1"/>
</dbReference>
<evidence type="ECO:0000313" key="3">
    <source>
        <dbReference type="EMBL" id="PSS08528.1"/>
    </source>
</evidence>
<dbReference type="InterPro" id="IPR053185">
    <property type="entry name" value="SET_domain_protein"/>
</dbReference>
<dbReference type="InParanoid" id="A0A2T3AQI9"/>
<dbReference type="InterPro" id="IPR001214">
    <property type="entry name" value="SET_dom"/>
</dbReference>
<reference evidence="3 4" key="1">
    <citation type="journal article" date="2018" name="New Phytol.">
        <title>Comparative genomics and transcriptomics depict ericoid mycorrhizal fungi as versatile saprotrophs and plant mutualists.</title>
        <authorList>
            <person name="Martino E."/>
            <person name="Morin E."/>
            <person name="Grelet G.A."/>
            <person name="Kuo A."/>
            <person name="Kohler A."/>
            <person name="Daghino S."/>
            <person name="Barry K.W."/>
            <person name="Cichocki N."/>
            <person name="Clum A."/>
            <person name="Dockter R.B."/>
            <person name="Hainaut M."/>
            <person name="Kuo R.C."/>
            <person name="LaButti K."/>
            <person name="Lindahl B.D."/>
            <person name="Lindquist E.A."/>
            <person name="Lipzen A."/>
            <person name="Khouja H.R."/>
            <person name="Magnuson J."/>
            <person name="Murat C."/>
            <person name="Ohm R.A."/>
            <person name="Singer S.W."/>
            <person name="Spatafora J.W."/>
            <person name="Wang M."/>
            <person name="Veneault-Fourrey C."/>
            <person name="Henrissat B."/>
            <person name="Grigoriev I.V."/>
            <person name="Martin F.M."/>
            <person name="Perotto S."/>
        </authorList>
    </citation>
    <scope>NUCLEOTIDE SEQUENCE [LARGE SCALE GENOMIC DNA]</scope>
    <source>
        <strain evidence="3 4">ATCC 22711</strain>
    </source>
</reference>
<name>A0A2T3AQI9_AMORE</name>
<dbReference type="SMART" id="SM00317">
    <property type="entry name" value="SET"/>
    <property type="match status" value="1"/>
</dbReference>
<dbReference type="EMBL" id="KZ679018">
    <property type="protein sequence ID" value="PSS08528.1"/>
    <property type="molecule type" value="Genomic_DNA"/>
</dbReference>
<organism evidence="3 4">
    <name type="scientific">Amorphotheca resinae ATCC 22711</name>
    <dbReference type="NCBI Taxonomy" id="857342"/>
    <lineage>
        <taxon>Eukaryota</taxon>
        <taxon>Fungi</taxon>
        <taxon>Dikarya</taxon>
        <taxon>Ascomycota</taxon>
        <taxon>Pezizomycotina</taxon>
        <taxon>Leotiomycetes</taxon>
        <taxon>Helotiales</taxon>
        <taxon>Amorphothecaceae</taxon>
        <taxon>Amorphotheca</taxon>
    </lineage>
</organism>
<dbReference type="AlphaFoldDB" id="A0A2T3AQI9"/>
<evidence type="ECO:0000256" key="1">
    <source>
        <dbReference type="SAM" id="MobiDB-lite"/>
    </source>
</evidence>
<protein>
    <recommendedName>
        <fullName evidence="2">SET domain-containing protein</fullName>
    </recommendedName>
</protein>
<dbReference type="STRING" id="857342.A0A2T3AQI9"/>
<dbReference type="InterPro" id="IPR046341">
    <property type="entry name" value="SET_dom_sf"/>
</dbReference>
<proteinExistence type="predicted"/>
<dbReference type="PANTHER" id="PTHR47332:SF4">
    <property type="entry name" value="SET DOMAIN-CONTAINING PROTEIN 5"/>
    <property type="match status" value="1"/>
</dbReference>
<dbReference type="OrthoDB" id="265717at2759"/>
<evidence type="ECO:0000259" key="2">
    <source>
        <dbReference type="PROSITE" id="PS50280"/>
    </source>
</evidence>
<dbReference type="PROSITE" id="PS50280">
    <property type="entry name" value="SET"/>
    <property type="match status" value="1"/>
</dbReference>
<dbReference type="Proteomes" id="UP000241818">
    <property type="component" value="Unassembled WGS sequence"/>
</dbReference>
<sequence>MDHGERSVDVVPKPSQPAPKGPKARSGLELAGRVAQLAARSPRQTPPPRDIGAMAPAPPTPPPEDLKPVPLRYPETLGTLIEIRESEGKGKGVFALTDIEPGTILLSEAPLVTLIDTGTRADPLDAAVNALSPEARASYLSLHSYSSRPHESRNRSILYSNGYSIMNDLATGVFETASRINHSCVPNSLYKWFPQGDSGRMVFWNRFKLLEGEEVCVDYGHKRSYLKRFYGFDCDCGGCTDGGGSNTSSSSSENEKAAESGVKGIEEVMKSLALDGGDRKKGGDGKEES</sequence>